<dbReference type="InterPro" id="IPR040448">
    <property type="entry name" value="PanZ_GNAT"/>
</dbReference>
<comment type="caution">
    <text evidence="2">The sequence shown here is derived from an EMBL/GenBank/DDBJ whole genome shotgun (WGS) entry which is preliminary data.</text>
</comment>
<proteinExistence type="predicted"/>
<dbReference type="RefSeq" id="WP_180568111.1">
    <property type="nucleotide sequence ID" value="NZ_JACCKB010000010.1"/>
</dbReference>
<sequence length="128" mass="14369">MPVTVEVLTNISEQDYQDIDKSYQQIVASTLISTSDLPSTFEQFWLGIDKAVFNLYGARFNSRLIGWVLISHAVIEWNVELLCVGLPNQGRGVGERILQVLTKQAAKAGCQLLTDKPIIYFEKHATKI</sequence>
<dbReference type="Gene3D" id="3.40.630.30">
    <property type="match status" value="1"/>
</dbReference>
<dbReference type="AlphaFoldDB" id="A0A853I0F4"/>
<reference evidence="2 3" key="1">
    <citation type="submission" date="2020-07" db="EMBL/GenBank/DDBJ databases">
        <title>Endozoicomonas sp. nov., isolated from sediment.</title>
        <authorList>
            <person name="Gu T."/>
        </authorList>
    </citation>
    <scope>NUCLEOTIDE SEQUENCE [LARGE SCALE GENOMIC DNA]</scope>
    <source>
        <strain evidence="2 3">SM1973</strain>
    </source>
</reference>
<evidence type="ECO:0000259" key="1">
    <source>
        <dbReference type="Pfam" id="PF12568"/>
    </source>
</evidence>
<dbReference type="Pfam" id="PF12568">
    <property type="entry name" value="PanZ"/>
    <property type="match status" value="1"/>
</dbReference>
<dbReference type="Proteomes" id="UP000569732">
    <property type="component" value="Unassembled WGS sequence"/>
</dbReference>
<accession>A0A853I0F4</accession>
<gene>
    <name evidence="2" type="ORF">H0A36_08640</name>
</gene>
<dbReference type="InterPro" id="IPR016181">
    <property type="entry name" value="Acyl_CoA_acyltransferase"/>
</dbReference>
<protein>
    <submittedName>
        <fullName evidence="2">Acetyl-CoA sensor PanZ family protein</fullName>
    </submittedName>
</protein>
<feature type="domain" description="PanZ acetyltransferase (GNAT)" evidence="1">
    <location>
        <begin position="2"/>
        <end position="115"/>
    </location>
</feature>
<keyword evidence="3" id="KW-1185">Reference proteome</keyword>
<evidence type="ECO:0000313" key="3">
    <source>
        <dbReference type="Proteomes" id="UP000569732"/>
    </source>
</evidence>
<dbReference type="EMBL" id="JACCKB010000010">
    <property type="protein sequence ID" value="NYZ66079.1"/>
    <property type="molecule type" value="Genomic_DNA"/>
</dbReference>
<evidence type="ECO:0000313" key="2">
    <source>
        <dbReference type="EMBL" id="NYZ66079.1"/>
    </source>
</evidence>
<name>A0A853I0F4_9GAMM</name>
<organism evidence="2 3">
    <name type="scientific">Spartinivicinus marinus</name>
    <dbReference type="NCBI Taxonomy" id="2994442"/>
    <lineage>
        <taxon>Bacteria</taxon>
        <taxon>Pseudomonadati</taxon>
        <taxon>Pseudomonadota</taxon>
        <taxon>Gammaproteobacteria</taxon>
        <taxon>Oceanospirillales</taxon>
        <taxon>Zooshikellaceae</taxon>
        <taxon>Spartinivicinus</taxon>
    </lineage>
</organism>
<dbReference type="SUPFAM" id="SSF55729">
    <property type="entry name" value="Acyl-CoA N-acyltransferases (Nat)"/>
    <property type="match status" value="1"/>
</dbReference>
<dbReference type="CDD" id="cd04301">
    <property type="entry name" value="NAT_SF"/>
    <property type="match status" value="1"/>
</dbReference>